<dbReference type="Pfam" id="PF12833">
    <property type="entry name" value="HTH_18"/>
    <property type="match status" value="1"/>
</dbReference>
<dbReference type="AlphaFoldDB" id="L0RGX8"/>
<dbReference type="RefSeq" id="WP_015338052.1">
    <property type="nucleotide sequence ID" value="NC_020055.1"/>
</dbReference>
<name>L0RGX8_9BACT</name>
<dbReference type="Proteomes" id="UP000010808">
    <property type="component" value="Chromosome"/>
</dbReference>
<dbReference type="SUPFAM" id="SSF46689">
    <property type="entry name" value="Homeodomain-like"/>
    <property type="match status" value="2"/>
</dbReference>
<accession>L0RGX8</accession>
<dbReference type="InterPro" id="IPR009057">
    <property type="entry name" value="Homeodomain-like_sf"/>
</dbReference>
<keyword evidence="1" id="KW-0805">Transcription regulation</keyword>
<dbReference type="Pfam" id="PF01965">
    <property type="entry name" value="DJ-1_PfpI"/>
    <property type="match status" value="1"/>
</dbReference>
<dbReference type="EMBL" id="FO203522">
    <property type="protein sequence ID" value="CCO25455.1"/>
    <property type="molecule type" value="Genomic_DNA"/>
</dbReference>
<evidence type="ECO:0000256" key="2">
    <source>
        <dbReference type="ARBA" id="ARBA00023125"/>
    </source>
</evidence>
<dbReference type="PANTHER" id="PTHR43130">
    <property type="entry name" value="ARAC-FAMILY TRANSCRIPTIONAL REGULATOR"/>
    <property type="match status" value="1"/>
</dbReference>
<feature type="domain" description="HTH araC/xylS-type" evidence="4">
    <location>
        <begin position="226"/>
        <end position="324"/>
    </location>
</feature>
<proteinExistence type="predicted"/>
<dbReference type="SMART" id="SM00342">
    <property type="entry name" value="HTH_ARAC"/>
    <property type="match status" value="1"/>
</dbReference>
<dbReference type="GO" id="GO:0043565">
    <property type="term" value="F:sequence-specific DNA binding"/>
    <property type="evidence" value="ECO:0007669"/>
    <property type="project" value="InterPro"/>
</dbReference>
<dbReference type="Gene3D" id="1.10.10.60">
    <property type="entry name" value="Homeodomain-like"/>
    <property type="match status" value="2"/>
</dbReference>
<evidence type="ECO:0000256" key="1">
    <source>
        <dbReference type="ARBA" id="ARBA00023015"/>
    </source>
</evidence>
<dbReference type="InterPro" id="IPR018060">
    <property type="entry name" value="HTH_AraC"/>
</dbReference>
<dbReference type="eggNOG" id="COG4977">
    <property type="taxonomic scope" value="Bacteria"/>
</dbReference>
<dbReference type="InterPro" id="IPR052158">
    <property type="entry name" value="INH-QAR"/>
</dbReference>
<dbReference type="STRING" id="1121451.DESAM_23188"/>
<evidence type="ECO:0000313" key="5">
    <source>
        <dbReference type="EMBL" id="CCO25455.1"/>
    </source>
</evidence>
<evidence type="ECO:0000313" key="6">
    <source>
        <dbReference type="Proteomes" id="UP000010808"/>
    </source>
</evidence>
<dbReference type="Gene3D" id="3.40.50.880">
    <property type="match status" value="1"/>
</dbReference>
<dbReference type="GO" id="GO:0003700">
    <property type="term" value="F:DNA-binding transcription factor activity"/>
    <property type="evidence" value="ECO:0007669"/>
    <property type="project" value="InterPro"/>
</dbReference>
<dbReference type="InterPro" id="IPR002818">
    <property type="entry name" value="DJ-1/PfpI"/>
</dbReference>
<keyword evidence="2" id="KW-0238">DNA-binding</keyword>
<sequence>MTTINVLAFDNCMVTGVAGPLEIFSIANNLFAQDEGRHSKKLFAGLNIVAIGGGDAVGFAGIAVAVSQDLSCVEPDILIIPPVFGDLESLLDDEILIAQLSRLVSQGTIIATTCAGSFLLAQTGALSGKTATTHWNLVAEFAERFPDIDLQARQMLIDGGNYICAGGAMAWQDLALHIVARFMNKETASKCAKMLVMDSTRHVQTPYFMFDQHAEGEAGFADQKIAAVQKWMQENYSQSIQLEQLAGRYGSGVRTFLRRFKRATGLTPYNYLQQLRIEAARHLLEVSAKNIEEITGLAGYENASSFRRLFKRKTGLTPVEYRNKFRRFD</sequence>
<keyword evidence="6" id="KW-1185">Reference proteome</keyword>
<evidence type="ECO:0000256" key="3">
    <source>
        <dbReference type="ARBA" id="ARBA00023163"/>
    </source>
</evidence>
<gene>
    <name evidence="5" type="ORF">DESAM_23188</name>
</gene>
<protein>
    <submittedName>
        <fullName evidence="5">Transcriptional regulator, AraC family</fullName>
    </submittedName>
</protein>
<dbReference type="PANTHER" id="PTHR43130:SF11">
    <property type="entry name" value="TRANSCRIPTIONAL REGULATORY PROTEIN"/>
    <property type="match status" value="1"/>
</dbReference>
<dbReference type="PRINTS" id="PR00032">
    <property type="entry name" value="HTHARAC"/>
</dbReference>
<dbReference type="KEGG" id="dhy:DESAM_23188"/>
<dbReference type="SUPFAM" id="SSF52317">
    <property type="entry name" value="Class I glutamine amidotransferase-like"/>
    <property type="match status" value="1"/>
</dbReference>
<organism evidence="5 6">
    <name type="scientific">Maridesulfovibrio hydrothermalis AM13 = DSM 14728</name>
    <dbReference type="NCBI Taxonomy" id="1121451"/>
    <lineage>
        <taxon>Bacteria</taxon>
        <taxon>Pseudomonadati</taxon>
        <taxon>Thermodesulfobacteriota</taxon>
        <taxon>Desulfovibrionia</taxon>
        <taxon>Desulfovibrionales</taxon>
        <taxon>Desulfovibrionaceae</taxon>
        <taxon>Maridesulfovibrio</taxon>
    </lineage>
</organism>
<reference evidence="5 6" key="1">
    <citation type="submission" date="2012-10" db="EMBL/GenBank/DDBJ databases">
        <authorList>
            <person name="Genoscope - CEA"/>
        </authorList>
    </citation>
    <scope>NUCLEOTIDE SEQUENCE [LARGE SCALE GENOMIC DNA]</scope>
    <source>
        <strain evidence="6">AM13 / DSM 14728</strain>
    </source>
</reference>
<dbReference type="HOGENOM" id="CLU_000445_59_0_7"/>
<dbReference type="PROSITE" id="PS01124">
    <property type="entry name" value="HTH_ARAC_FAMILY_2"/>
    <property type="match status" value="1"/>
</dbReference>
<dbReference type="InterPro" id="IPR020449">
    <property type="entry name" value="Tscrpt_reg_AraC-type_HTH"/>
</dbReference>
<evidence type="ECO:0000259" key="4">
    <source>
        <dbReference type="PROSITE" id="PS01124"/>
    </source>
</evidence>
<dbReference type="PATRIC" id="fig|1121451.3.peg.3395"/>
<keyword evidence="3" id="KW-0804">Transcription</keyword>
<dbReference type="InterPro" id="IPR029062">
    <property type="entry name" value="Class_I_gatase-like"/>
</dbReference>
<dbReference type="OrthoDB" id="9798003at2"/>